<feature type="signal peptide" evidence="2">
    <location>
        <begin position="1"/>
        <end position="22"/>
    </location>
</feature>
<feature type="transmembrane region" description="Helical" evidence="1">
    <location>
        <begin position="285"/>
        <end position="303"/>
    </location>
</feature>
<evidence type="ECO:0000313" key="3">
    <source>
        <dbReference type="EMBL" id="RMJ13140.1"/>
    </source>
</evidence>
<reference evidence="3 4" key="1">
    <citation type="submission" date="2017-06" db="EMBL/GenBank/DDBJ databases">
        <title>Comparative genomic analysis of Ambrosia Fusariam Clade fungi.</title>
        <authorList>
            <person name="Stajich J.E."/>
            <person name="Carrillo J."/>
            <person name="Kijimoto T."/>
            <person name="Eskalen A."/>
            <person name="O'Donnell K."/>
            <person name="Kasson M."/>
        </authorList>
    </citation>
    <scope>NUCLEOTIDE SEQUENCE [LARGE SCALE GENOMIC DNA]</scope>
    <source>
        <strain evidence="3">UCR3666</strain>
    </source>
</reference>
<keyword evidence="4" id="KW-1185">Reference proteome</keyword>
<feature type="transmembrane region" description="Helical" evidence="1">
    <location>
        <begin position="455"/>
        <end position="474"/>
    </location>
</feature>
<evidence type="ECO:0000313" key="4">
    <source>
        <dbReference type="Proteomes" id="UP000277212"/>
    </source>
</evidence>
<keyword evidence="1" id="KW-0472">Membrane</keyword>
<evidence type="ECO:0000256" key="2">
    <source>
        <dbReference type="SAM" id="SignalP"/>
    </source>
</evidence>
<evidence type="ECO:0008006" key="5">
    <source>
        <dbReference type="Google" id="ProtNLM"/>
    </source>
</evidence>
<keyword evidence="1" id="KW-0812">Transmembrane</keyword>
<feature type="chain" id="PRO_5018161464" description="Autophagy-related protein" evidence="2">
    <location>
        <begin position="23"/>
        <end position="598"/>
    </location>
</feature>
<protein>
    <recommendedName>
        <fullName evidence="5">Autophagy-related protein</fullName>
    </recommendedName>
</protein>
<feature type="transmembrane region" description="Helical" evidence="1">
    <location>
        <begin position="117"/>
        <end position="135"/>
    </location>
</feature>
<name>A0A3M2S6G3_9HYPO</name>
<dbReference type="EMBL" id="NKUJ01000115">
    <property type="protein sequence ID" value="RMJ13140.1"/>
    <property type="molecule type" value="Genomic_DNA"/>
</dbReference>
<accession>A0A3M2S6G3</accession>
<keyword evidence="1" id="KW-1133">Transmembrane helix</keyword>
<organism evidence="3 4">
    <name type="scientific">Fusarium kuroshium</name>
    <dbReference type="NCBI Taxonomy" id="2010991"/>
    <lineage>
        <taxon>Eukaryota</taxon>
        <taxon>Fungi</taxon>
        <taxon>Dikarya</taxon>
        <taxon>Ascomycota</taxon>
        <taxon>Pezizomycotina</taxon>
        <taxon>Sordariomycetes</taxon>
        <taxon>Hypocreomycetidae</taxon>
        <taxon>Hypocreales</taxon>
        <taxon>Nectriaceae</taxon>
        <taxon>Fusarium</taxon>
        <taxon>Fusarium solani species complex</taxon>
    </lineage>
</organism>
<feature type="transmembrane region" description="Helical" evidence="1">
    <location>
        <begin position="251"/>
        <end position="273"/>
    </location>
</feature>
<dbReference type="Proteomes" id="UP000277212">
    <property type="component" value="Unassembled WGS sequence"/>
</dbReference>
<feature type="transmembrane region" description="Helical" evidence="1">
    <location>
        <begin position="420"/>
        <end position="443"/>
    </location>
</feature>
<sequence>MYPPLWLIYLLIILACVVAVSAQDYGYETCRNKLEAIIAGNTTKNGINNETVLEYLWNGAITGFRGQNRPRALGYEGKLCYYMSFFTTHSLGLTLNIIGCLKICGGRTDQVTTRSTLEMVTTWIFPLAIVFNLPYDSLHHHKIRRTAQAVLNWAGSPQTALTHTIWNVRQIRHCHRMAKSKNTLTNDAFYVLSCLGQFELPNSERFYTALVYGLFRPFPQPDTEYDPDQRYTAQLLSDMAFQLRMLRRRGVIPTLASLGTFITAFIFSIVLAFDEEAGNRTGSPLTLGLLYCWLPLLVIFTIIDRNPVSADRSAALMSRWLFNVDAVLTSARAAGADLNNMQTPIWWSRNRPAPTVEVFEIQEFIGQGRKIKYCGLADAMIRTIRALQQQKRPLGNNLDQYRLCAQTVLGHLNGTRPTQWWVTAVVSLFLVVFEVMMAFLVAYCTPTFGLGCWSGGLLLYGVLSSITWVIHLCVKAPGKWGQIICSGFNFLALGWIITLTGFVLAGGFRTCWCSTVKLSSGGYMMFESFDYYVKNFAMDGPWISASVLGGLVPGAVLVTATAWWMKCQHLWSTEETEPVQDFALGNVDFKADTSWLKA</sequence>
<keyword evidence="2" id="KW-0732">Signal</keyword>
<dbReference type="AlphaFoldDB" id="A0A3M2S6G3"/>
<feature type="transmembrane region" description="Helical" evidence="1">
    <location>
        <begin position="486"/>
        <end position="508"/>
    </location>
</feature>
<gene>
    <name evidence="3" type="ORF">CDV36_007192</name>
</gene>
<proteinExistence type="predicted"/>
<dbReference type="OrthoDB" id="5392263at2759"/>
<feature type="transmembrane region" description="Helical" evidence="1">
    <location>
        <begin position="542"/>
        <end position="564"/>
    </location>
</feature>
<evidence type="ECO:0000256" key="1">
    <source>
        <dbReference type="SAM" id="Phobius"/>
    </source>
</evidence>
<comment type="caution">
    <text evidence="3">The sequence shown here is derived from an EMBL/GenBank/DDBJ whole genome shotgun (WGS) entry which is preliminary data.</text>
</comment>